<evidence type="ECO:0000313" key="8">
    <source>
        <dbReference type="Proteomes" id="UP001202328"/>
    </source>
</evidence>
<protein>
    <recommendedName>
        <fullName evidence="6">Gnk2-homologous domain-containing protein</fullName>
    </recommendedName>
</protein>
<accession>A0AAD4T5P1</accession>
<dbReference type="Gene3D" id="3.30.430.20">
    <property type="entry name" value="Gnk2 domain, C-X8-C-X2-C motif"/>
    <property type="match status" value="2"/>
</dbReference>
<evidence type="ECO:0000256" key="4">
    <source>
        <dbReference type="ARBA" id="ARBA00022737"/>
    </source>
</evidence>
<dbReference type="PANTHER" id="PTHR32411">
    <property type="entry name" value="CYSTEINE-RICH REPEAT SECRETORY PROTEIN 38-RELATED"/>
    <property type="match status" value="1"/>
</dbReference>
<reference evidence="7" key="1">
    <citation type="submission" date="2022-04" db="EMBL/GenBank/DDBJ databases">
        <title>A functionally conserved STORR gene fusion in Papaver species that diverged 16.8 million years ago.</title>
        <authorList>
            <person name="Catania T."/>
        </authorList>
    </citation>
    <scope>NUCLEOTIDE SEQUENCE</scope>
    <source>
        <strain evidence="7">S-188037</strain>
    </source>
</reference>
<evidence type="ECO:0000313" key="7">
    <source>
        <dbReference type="EMBL" id="KAI3938591.1"/>
    </source>
</evidence>
<evidence type="ECO:0000256" key="3">
    <source>
        <dbReference type="ARBA" id="ARBA00022729"/>
    </source>
</evidence>
<organism evidence="7 8">
    <name type="scientific">Papaver atlanticum</name>
    <dbReference type="NCBI Taxonomy" id="357466"/>
    <lineage>
        <taxon>Eukaryota</taxon>
        <taxon>Viridiplantae</taxon>
        <taxon>Streptophyta</taxon>
        <taxon>Embryophyta</taxon>
        <taxon>Tracheophyta</taxon>
        <taxon>Spermatophyta</taxon>
        <taxon>Magnoliopsida</taxon>
        <taxon>Ranunculales</taxon>
        <taxon>Papaveraceae</taxon>
        <taxon>Papaveroideae</taxon>
        <taxon>Papaver</taxon>
    </lineage>
</organism>
<keyword evidence="4" id="KW-0677">Repeat</keyword>
<dbReference type="Proteomes" id="UP001202328">
    <property type="component" value="Unassembled WGS sequence"/>
</dbReference>
<evidence type="ECO:0000259" key="6">
    <source>
        <dbReference type="PROSITE" id="PS51473"/>
    </source>
</evidence>
<dbReference type="InterPro" id="IPR002902">
    <property type="entry name" value="GNK2"/>
</dbReference>
<dbReference type="AlphaFoldDB" id="A0AAD4T5P1"/>
<evidence type="ECO:0000256" key="5">
    <source>
        <dbReference type="ARBA" id="ARBA00038515"/>
    </source>
</evidence>
<proteinExistence type="inferred from homology"/>
<sequence>MASSEIRTRCPYSKGVVIWYDNCTVKYSNEFFFGKIDYSHQVYLNNVNNVNDPNMAVVAWMKLFATAELELGGYSDEKFYGLVQCSRDLSSSNWKKCLDDAVSKLQSSCDGKRGGRILGGSCNIRYELSPFVNA</sequence>
<comment type="similarity">
    <text evidence="5">Belongs to the cysteine-rich repeat secretory protein family.</text>
</comment>
<dbReference type="InterPro" id="IPR050581">
    <property type="entry name" value="CRR_secretory_protein"/>
</dbReference>
<comment type="caution">
    <text evidence="7">The sequence shown here is derived from an EMBL/GenBank/DDBJ whole genome shotgun (WGS) entry which is preliminary data.</text>
</comment>
<keyword evidence="8" id="KW-1185">Reference proteome</keyword>
<dbReference type="PROSITE" id="PS51473">
    <property type="entry name" value="GNK2"/>
    <property type="match status" value="1"/>
</dbReference>
<evidence type="ECO:0000256" key="2">
    <source>
        <dbReference type="ARBA" id="ARBA00022525"/>
    </source>
</evidence>
<dbReference type="PANTHER" id="PTHR32411:SF43">
    <property type="entry name" value="CYSTEINE-RICH REPEAT SECRETORY PROTEIN 38"/>
    <property type="match status" value="1"/>
</dbReference>
<keyword evidence="3" id="KW-0732">Signal</keyword>
<gene>
    <name evidence="7" type="ORF">MKW98_016096</name>
</gene>
<keyword evidence="2" id="KW-0964">Secreted</keyword>
<dbReference type="Pfam" id="PF01657">
    <property type="entry name" value="Stress-antifung"/>
    <property type="match status" value="1"/>
</dbReference>
<dbReference type="InterPro" id="IPR038408">
    <property type="entry name" value="GNK2_sf"/>
</dbReference>
<comment type="subcellular location">
    <subcellularLocation>
        <location evidence="1">Secreted</location>
    </subcellularLocation>
</comment>
<feature type="domain" description="Gnk2-homologous" evidence="6">
    <location>
        <begin position="24"/>
        <end position="131"/>
    </location>
</feature>
<dbReference type="EMBL" id="JAJJMB010005516">
    <property type="protein sequence ID" value="KAI3938591.1"/>
    <property type="molecule type" value="Genomic_DNA"/>
</dbReference>
<evidence type="ECO:0000256" key="1">
    <source>
        <dbReference type="ARBA" id="ARBA00004613"/>
    </source>
</evidence>
<dbReference type="CDD" id="cd23509">
    <property type="entry name" value="Gnk2-like"/>
    <property type="match status" value="1"/>
</dbReference>
<name>A0AAD4T5P1_9MAGN</name>
<dbReference type="GO" id="GO:0005576">
    <property type="term" value="C:extracellular region"/>
    <property type="evidence" value="ECO:0007669"/>
    <property type="project" value="UniProtKB-SubCell"/>
</dbReference>